<dbReference type="InterPro" id="IPR027417">
    <property type="entry name" value="P-loop_NTPase"/>
</dbReference>
<dbReference type="InterPro" id="IPR014774">
    <property type="entry name" value="KaiC-like_dom"/>
</dbReference>
<protein>
    <recommendedName>
        <fullName evidence="3">KaiC domain-containing protein</fullName>
    </recommendedName>
</protein>
<reference evidence="4" key="1">
    <citation type="submission" date="2021-03" db="EMBL/GenBank/DDBJ databases">
        <authorList>
            <person name="Jaffe A."/>
        </authorList>
    </citation>
    <scope>NUCLEOTIDE SEQUENCE</scope>
    <source>
        <strain evidence="4">RIFCSPLOWO2_01_FULL_AR10_48_17</strain>
    </source>
</reference>
<keyword evidence="1" id="KW-0547">Nucleotide-binding</keyword>
<sequence length="301" mass="34675">MNLQMTLFNKIMGTKDPAKPRTDIKMENDGTLTKKELDSLVGEIKTSGTKDFKPQTKIKPKKIDSIPTYVSAFDSLIERKGLERGSTILISGGAGSGKTTFIMQSMYEGCKKGEKAIYISLEEDPDKIREHMYENYGWDFSEFEEKGTFVFLKFDALEIARNVEAMILKEKEHLTIQFGSFELPFTPDRIAVDSLSALSIAFEKKENYRKYVRYLFERLEKYNSVNYFITETEQNPQVYSRAGIEEFLADGVVVLYNIKVGNSRRQAIEILKLRSSKHEKRIIPYEITKKGIELQVDEKIF</sequence>
<accession>A0A8T4LDR6</accession>
<dbReference type="InterPro" id="IPR010624">
    <property type="entry name" value="KaiC_dom"/>
</dbReference>
<dbReference type="AlphaFoldDB" id="A0A8T4LDR6"/>
<dbReference type="Gene3D" id="3.40.50.300">
    <property type="entry name" value="P-loop containing nucleotide triphosphate hydrolases"/>
    <property type="match status" value="1"/>
</dbReference>
<evidence type="ECO:0000259" key="3">
    <source>
        <dbReference type="PROSITE" id="PS51146"/>
    </source>
</evidence>
<reference evidence="4" key="2">
    <citation type="submission" date="2021-05" db="EMBL/GenBank/DDBJ databases">
        <title>Protein family content uncovers lineage relationships and bacterial pathway maintenance mechanisms in DPANN archaea.</title>
        <authorList>
            <person name="Castelle C.J."/>
            <person name="Meheust R."/>
            <person name="Jaffe A.L."/>
            <person name="Seitz K."/>
            <person name="Gong X."/>
            <person name="Baker B.J."/>
            <person name="Banfield J.F."/>
        </authorList>
    </citation>
    <scope>NUCLEOTIDE SEQUENCE</scope>
    <source>
        <strain evidence="4">RIFCSPLOWO2_01_FULL_AR10_48_17</strain>
    </source>
</reference>
<dbReference type="Pfam" id="PF06745">
    <property type="entry name" value="ATPase"/>
    <property type="match status" value="1"/>
</dbReference>
<feature type="domain" description="KaiC" evidence="3">
    <location>
        <begin position="64"/>
        <end position="301"/>
    </location>
</feature>
<dbReference type="Proteomes" id="UP000675968">
    <property type="component" value="Unassembled WGS sequence"/>
</dbReference>
<evidence type="ECO:0000256" key="1">
    <source>
        <dbReference type="ARBA" id="ARBA00022741"/>
    </source>
</evidence>
<evidence type="ECO:0000256" key="2">
    <source>
        <dbReference type="ARBA" id="ARBA00022840"/>
    </source>
</evidence>
<evidence type="ECO:0000313" key="4">
    <source>
        <dbReference type="EMBL" id="MBS3061036.1"/>
    </source>
</evidence>
<organism evidence="4 5">
    <name type="scientific">Candidatus Iainarchaeum sp</name>
    <dbReference type="NCBI Taxonomy" id="3101447"/>
    <lineage>
        <taxon>Archaea</taxon>
        <taxon>Candidatus Iainarchaeota</taxon>
        <taxon>Candidatus Iainarchaeia</taxon>
        <taxon>Candidatus Iainarchaeales</taxon>
        <taxon>Candidatus Iainarchaeaceae</taxon>
        <taxon>Candidatus Iainarchaeum</taxon>
    </lineage>
</organism>
<dbReference type="PROSITE" id="PS51146">
    <property type="entry name" value="KAIC"/>
    <property type="match status" value="1"/>
</dbReference>
<gene>
    <name evidence="4" type="ORF">J4215_00470</name>
</gene>
<evidence type="ECO:0000313" key="5">
    <source>
        <dbReference type="Proteomes" id="UP000675968"/>
    </source>
</evidence>
<dbReference type="GO" id="GO:0005524">
    <property type="term" value="F:ATP binding"/>
    <property type="evidence" value="ECO:0007669"/>
    <property type="project" value="UniProtKB-KW"/>
</dbReference>
<dbReference type="SUPFAM" id="SSF52540">
    <property type="entry name" value="P-loop containing nucleoside triphosphate hydrolases"/>
    <property type="match status" value="1"/>
</dbReference>
<keyword evidence="2" id="KW-0067">ATP-binding</keyword>
<proteinExistence type="predicted"/>
<comment type="caution">
    <text evidence="4">The sequence shown here is derived from an EMBL/GenBank/DDBJ whole genome shotgun (WGS) entry which is preliminary data.</text>
</comment>
<dbReference type="EMBL" id="JAGVWC010000005">
    <property type="protein sequence ID" value="MBS3061036.1"/>
    <property type="molecule type" value="Genomic_DNA"/>
</dbReference>
<name>A0A8T4LDR6_9ARCH</name>
<dbReference type="PANTHER" id="PTHR43637:SF1">
    <property type="entry name" value="UPF0273 PROTEIN TM_0370"/>
    <property type="match status" value="1"/>
</dbReference>
<dbReference type="PANTHER" id="PTHR43637">
    <property type="entry name" value="UPF0273 PROTEIN TM_0370"/>
    <property type="match status" value="1"/>
</dbReference>